<evidence type="ECO:0000313" key="2">
    <source>
        <dbReference type="Proteomes" id="UP001060215"/>
    </source>
</evidence>
<protein>
    <submittedName>
        <fullName evidence="1">Uncharacterized protein</fullName>
    </submittedName>
</protein>
<dbReference type="Proteomes" id="UP001060215">
    <property type="component" value="Chromosome 4"/>
</dbReference>
<accession>A0ACC0HNW9</accession>
<sequence length="112" mass="12808">MSSKGVKVGFKDKIGLEKELQIKSCPTKSGKTIELDDVTFHQCVNLTSCFMLWWIADQQFMLKNFTISLENFKSRRIHMMITSTFSHIDIGHLISNMIGLYFFGVNVCIHAS</sequence>
<evidence type="ECO:0000313" key="1">
    <source>
        <dbReference type="EMBL" id="KAI8013661.1"/>
    </source>
</evidence>
<keyword evidence="2" id="KW-1185">Reference proteome</keyword>
<gene>
    <name evidence="1" type="ORF">LOK49_LG05G03593</name>
</gene>
<organism evidence="1 2">
    <name type="scientific">Camellia lanceoleosa</name>
    <dbReference type="NCBI Taxonomy" id="1840588"/>
    <lineage>
        <taxon>Eukaryota</taxon>
        <taxon>Viridiplantae</taxon>
        <taxon>Streptophyta</taxon>
        <taxon>Embryophyta</taxon>
        <taxon>Tracheophyta</taxon>
        <taxon>Spermatophyta</taxon>
        <taxon>Magnoliopsida</taxon>
        <taxon>eudicotyledons</taxon>
        <taxon>Gunneridae</taxon>
        <taxon>Pentapetalae</taxon>
        <taxon>asterids</taxon>
        <taxon>Ericales</taxon>
        <taxon>Theaceae</taxon>
        <taxon>Camellia</taxon>
    </lineage>
</organism>
<reference evidence="1 2" key="1">
    <citation type="journal article" date="2022" name="Plant J.">
        <title>Chromosome-level genome of Camellia lanceoleosa provides a valuable resource for understanding genome evolution and self-incompatibility.</title>
        <authorList>
            <person name="Gong W."/>
            <person name="Xiao S."/>
            <person name="Wang L."/>
            <person name="Liao Z."/>
            <person name="Chang Y."/>
            <person name="Mo W."/>
            <person name="Hu G."/>
            <person name="Li W."/>
            <person name="Zhao G."/>
            <person name="Zhu H."/>
            <person name="Hu X."/>
            <person name="Ji K."/>
            <person name="Xiang X."/>
            <person name="Song Q."/>
            <person name="Yuan D."/>
            <person name="Jin S."/>
            <person name="Zhang L."/>
        </authorList>
    </citation>
    <scope>NUCLEOTIDE SEQUENCE [LARGE SCALE GENOMIC DNA]</scope>
    <source>
        <strain evidence="1">SQ_2022a</strain>
    </source>
</reference>
<dbReference type="EMBL" id="CM045761">
    <property type="protein sequence ID" value="KAI8013661.1"/>
    <property type="molecule type" value="Genomic_DNA"/>
</dbReference>
<name>A0ACC0HNW9_9ERIC</name>
<proteinExistence type="predicted"/>
<comment type="caution">
    <text evidence="1">The sequence shown here is derived from an EMBL/GenBank/DDBJ whole genome shotgun (WGS) entry which is preliminary data.</text>
</comment>